<dbReference type="eggNOG" id="COG2188">
    <property type="taxonomic scope" value="Bacteria"/>
</dbReference>
<proteinExistence type="predicted"/>
<dbReference type="eggNOG" id="COG0490">
    <property type="taxonomic scope" value="Bacteria"/>
</dbReference>
<dbReference type="SMART" id="SM00345">
    <property type="entry name" value="HTH_GNTR"/>
    <property type="match status" value="1"/>
</dbReference>
<dbReference type="InterPro" id="IPR050679">
    <property type="entry name" value="Bact_HTH_transcr_reg"/>
</dbReference>
<dbReference type="OrthoDB" id="226679at2"/>
<sequence>MRTIREPRYRKIAYQIAQKIADNDYPVGSKLHARSTLSVAFGVSSETARKAVSVLADLQIVKPIHGSGVEVLSRERAKAFLKQSETTFDIQALHGQINDLIAQQKQDIHTLEQTLSRLFDQTQRVQRHRHSPLTPYELELHDDSPKLGLSVGSLNLWQSTGATLVAILHHDELIVSPGPYAVIERGDTLYFVGNEAVVETVYNFFYQK</sequence>
<dbReference type="PROSITE" id="PS51202">
    <property type="entry name" value="RCK_C"/>
    <property type="match status" value="1"/>
</dbReference>
<dbReference type="GO" id="GO:0008324">
    <property type="term" value="F:monoatomic cation transmembrane transporter activity"/>
    <property type="evidence" value="ECO:0007669"/>
    <property type="project" value="InterPro"/>
</dbReference>
<dbReference type="Pfam" id="PF00392">
    <property type="entry name" value="GntR"/>
    <property type="match status" value="1"/>
</dbReference>
<dbReference type="InterPro" id="IPR036721">
    <property type="entry name" value="RCK_C_sf"/>
</dbReference>
<name>A0A0Q0U6C6_LEULA</name>
<keyword evidence="2" id="KW-0238">DNA-binding</keyword>
<evidence type="ECO:0000256" key="2">
    <source>
        <dbReference type="ARBA" id="ARBA00023125"/>
    </source>
</evidence>
<dbReference type="Gene3D" id="3.30.70.1450">
    <property type="entry name" value="Regulator of K+ conductance, C-terminal domain"/>
    <property type="match status" value="1"/>
</dbReference>
<keyword evidence="5" id="KW-1185">Reference proteome</keyword>
<protein>
    <submittedName>
        <fullName evidence="4">GntR family transcriptional regulator</fullName>
    </submittedName>
</protein>
<dbReference type="Pfam" id="PF02080">
    <property type="entry name" value="TrkA_C"/>
    <property type="match status" value="1"/>
</dbReference>
<organism evidence="4 5">
    <name type="scientific">Leuconostoc lactis</name>
    <dbReference type="NCBI Taxonomy" id="1246"/>
    <lineage>
        <taxon>Bacteria</taxon>
        <taxon>Bacillati</taxon>
        <taxon>Bacillota</taxon>
        <taxon>Bacilli</taxon>
        <taxon>Lactobacillales</taxon>
        <taxon>Lactobacillaceae</taxon>
        <taxon>Leuconostoc</taxon>
    </lineage>
</organism>
<dbReference type="RefSeq" id="WP_010000150.1">
    <property type="nucleotide sequence ID" value="NZ_CALTUT010000023.1"/>
</dbReference>
<dbReference type="EMBL" id="CP042387">
    <property type="protein sequence ID" value="QEA44113.1"/>
    <property type="molecule type" value="Genomic_DNA"/>
</dbReference>
<dbReference type="GO" id="GO:0045892">
    <property type="term" value="P:negative regulation of DNA-templated transcription"/>
    <property type="evidence" value="ECO:0007669"/>
    <property type="project" value="TreeGrafter"/>
</dbReference>
<dbReference type="InterPro" id="IPR006037">
    <property type="entry name" value="RCK_C"/>
</dbReference>
<reference evidence="4 5" key="1">
    <citation type="submission" date="2019-06" db="EMBL/GenBank/DDBJ databases">
        <title>Genome analyses of bacteria isolated from kimchi.</title>
        <authorList>
            <person name="Lee S."/>
            <person name="Ahn S."/>
            <person name="Roh S."/>
        </authorList>
    </citation>
    <scope>NUCLEOTIDE SEQUENCE [LARGE SCALE GENOMIC DNA]</scope>
    <source>
        <strain evidence="4 5">CBA3625</strain>
    </source>
</reference>
<dbReference type="Gene3D" id="1.10.10.10">
    <property type="entry name" value="Winged helix-like DNA-binding domain superfamily/Winged helix DNA-binding domain"/>
    <property type="match status" value="1"/>
</dbReference>
<dbReference type="InterPro" id="IPR036390">
    <property type="entry name" value="WH_DNA-bd_sf"/>
</dbReference>
<accession>A0A0Q0U6C6</accession>
<dbReference type="AlphaFoldDB" id="A0A0Q0U6C6"/>
<keyword evidence="1" id="KW-0805">Transcription regulation</keyword>
<dbReference type="SUPFAM" id="SSF116726">
    <property type="entry name" value="TrkA C-terminal domain-like"/>
    <property type="match status" value="1"/>
</dbReference>
<dbReference type="GO" id="GO:0003677">
    <property type="term" value="F:DNA binding"/>
    <property type="evidence" value="ECO:0007669"/>
    <property type="project" value="UniProtKB-KW"/>
</dbReference>
<gene>
    <name evidence="4" type="ORF">FGL83_05305</name>
</gene>
<dbReference type="SUPFAM" id="SSF46785">
    <property type="entry name" value="Winged helix' DNA-binding domain"/>
    <property type="match status" value="1"/>
</dbReference>
<dbReference type="KEGG" id="llf:BCR17_05910"/>
<evidence type="ECO:0000313" key="4">
    <source>
        <dbReference type="EMBL" id="QEA44113.1"/>
    </source>
</evidence>
<dbReference type="PANTHER" id="PTHR44846:SF17">
    <property type="entry name" value="GNTR-FAMILY TRANSCRIPTIONAL REGULATOR"/>
    <property type="match status" value="1"/>
</dbReference>
<evidence type="ECO:0000313" key="5">
    <source>
        <dbReference type="Proteomes" id="UP000321298"/>
    </source>
</evidence>
<dbReference type="InterPro" id="IPR000524">
    <property type="entry name" value="Tscrpt_reg_HTH_GntR"/>
</dbReference>
<evidence type="ECO:0000256" key="3">
    <source>
        <dbReference type="ARBA" id="ARBA00023163"/>
    </source>
</evidence>
<dbReference type="Proteomes" id="UP000321298">
    <property type="component" value="Chromosome"/>
</dbReference>
<evidence type="ECO:0000256" key="1">
    <source>
        <dbReference type="ARBA" id="ARBA00023015"/>
    </source>
</evidence>
<dbReference type="PANTHER" id="PTHR44846">
    <property type="entry name" value="MANNOSYL-D-GLYCERATE TRANSPORT/METABOLISM SYSTEM REPRESSOR MNGR-RELATED"/>
    <property type="match status" value="1"/>
</dbReference>
<dbReference type="GO" id="GO:0003700">
    <property type="term" value="F:DNA-binding transcription factor activity"/>
    <property type="evidence" value="ECO:0007669"/>
    <property type="project" value="InterPro"/>
</dbReference>
<keyword evidence="3" id="KW-0804">Transcription</keyword>
<dbReference type="GO" id="GO:0006813">
    <property type="term" value="P:potassium ion transport"/>
    <property type="evidence" value="ECO:0007669"/>
    <property type="project" value="InterPro"/>
</dbReference>
<dbReference type="InterPro" id="IPR036388">
    <property type="entry name" value="WH-like_DNA-bd_sf"/>
</dbReference>
<dbReference type="PROSITE" id="PS50949">
    <property type="entry name" value="HTH_GNTR"/>
    <property type="match status" value="1"/>
</dbReference>
<dbReference type="GeneID" id="66531605"/>